<keyword evidence="2" id="KW-1185">Reference proteome</keyword>
<evidence type="ECO:0000313" key="1">
    <source>
        <dbReference type="EMBL" id="KAK8852637.1"/>
    </source>
</evidence>
<sequence>MCAYMEVPDGDILFEPQLDEDEYVELSKDLKKVEGLHIDQDGLFMDVYEWYPSDEIDKALEHMASLLKALKIRAKGYFYIFKGYVDGDLMKSKSSFKLSLRGGHLKKSKGQIRPVKPRRSK</sequence>
<dbReference type="Proteomes" id="UP001470230">
    <property type="component" value="Unassembled WGS sequence"/>
</dbReference>
<reference evidence="1 2" key="1">
    <citation type="submission" date="2024-04" db="EMBL/GenBank/DDBJ databases">
        <title>Tritrichomonas musculus Genome.</title>
        <authorList>
            <person name="Alves-Ferreira E."/>
            <person name="Grigg M."/>
            <person name="Lorenzi H."/>
            <person name="Galac M."/>
        </authorList>
    </citation>
    <scope>NUCLEOTIDE SEQUENCE [LARGE SCALE GENOMIC DNA]</scope>
    <source>
        <strain evidence="1 2">EAF2021</strain>
    </source>
</reference>
<name>A0ABR2HU42_9EUKA</name>
<dbReference type="EMBL" id="JAPFFF010000023">
    <property type="protein sequence ID" value="KAK8852637.1"/>
    <property type="molecule type" value="Genomic_DNA"/>
</dbReference>
<proteinExistence type="predicted"/>
<protein>
    <submittedName>
        <fullName evidence="1">Uncharacterized protein</fullName>
    </submittedName>
</protein>
<comment type="caution">
    <text evidence="1">The sequence shown here is derived from an EMBL/GenBank/DDBJ whole genome shotgun (WGS) entry which is preliminary data.</text>
</comment>
<evidence type="ECO:0000313" key="2">
    <source>
        <dbReference type="Proteomes" id="UP001470230"/>
    </source>
</evidence>
<gene>
    <name evidence="1" type="ORF">M9Y10_017625</name>
</gene>
<accession>A0ABR2HU42</accession>
<organism evidence="1 2">
    <name type="scientific">Tritrichomonas musculus</name>
    <dbReference type="NCBI Taxonomy" id="1915356"/>
    <lineage>
        <taxon>Eukaryota</taxon>
        <taxon>Metamonada</taxon>
        <taxon>Parabasalia</taxon>
        <taxon>Tritrichomonadida</taxon>
        <taxon>Tritrichomonadidae</taxon>
        <taxon>Tritrichomonas</taxon>
    </lineage>
</organism>